<accession>A0ABS5VYW9</accession>
<organism evidence="1 2">
    <name type="scientific">Chryseosolibacter indicus</name>
    <dbReference type="NCBI Taxonomy" id="2782351"/>
    <lineage>
        <taxon>Bacteria</taxon>
        <taxon>Pseudomonadati</taxon>
        <taxon>Bacteroidota</taxon>
        <taxon>Cytophagia</taxon>
        <taxon>Cytophagales</taxon>
        <taxon>Chryseotaleaceae</taxon>
        <taxon>Chryseosolibacter</taxon>
    </lineage>
</organism>
<comment type="caution">
    <text evidence="1">The sequence shown here is derived from an EMBL/GenBank/DDBJ whole genome shotgun (WGS) entry which is preliminary data.</text>
</comment>
<name>A0ABS5VYW9_9BACT</name>
<reference evidence="1 2" key="1">
    <citation type="submission" date="2021-05" db="EMBL/GenBank/DDBJ databases">
        <title>A Polyphasic approach of four new species of the genus Ohtaekwangia: Ohtaekwangia histidinii sp. nov., Ohtaekwangia cretensis sp. nov., Ohtaekwangia indiensis sp. nov., Ohtaekwangia reichenbachii sp. nov. from diverse environment.</title>
        <authorList>
            <person name="Octaviana S."/>
        </authorList>
    </citation>
    <scope>NUCLEOTIDE SEQUENCE [LARGE SCALE GENOMIC DNA]</scope>
    <source>
        <strain evidence="1 2">PWU20</strain>
    </source>
</reference>
<keyword evidence="2" id="KW-1185">Reference proteome</keyword>
<proteinExistence type="predicted"/>
<protein>
    <submittedName>
        <fullName evidence="1">Uncharacterized protein</fullName>
    </submittedName>
</protein>
<evidence type="ECO:0000313" key="1">
    <source>
        <dbReference type="EMBL" id="MBT1706124.1"/>
    </source>
</evidence>
<gene>
    <name evidence="1" type="ORF">KK060_22725</name>
</gene>
<sequence>MPAPCVQYVCEKQGCFLADMVLAWCSHGAGRIHSQAIREPCYLARMK</sequence>
<evidence type="ECO:0000313" key="2">
    <source>
        <dbReference type="Proteomes" id="UP000772618"/>
    </source>
</evidence>
<dbReference type="Proteomes" id="UP000772618">
    <property type="component" value="Unassembled WGS sequence"/>
</dbReference>
<dbReference type="EMBL" id="JAHESD010000085">
    <property type="protein sequence ID" value="MBT1706124.1"/>
    <property type="molecule type" value="Genomic_DNA"/>
</dbReference>